<feature type="chain" id="PRO_5023033916" description="Purple acid phosphatase" evidence="4">
    <location>
        <begin position="24"/>
        <end position="580"/>
    </location>
</feature>
<evidence type="ECO:0000259" key="6">
    <source>
        <dbReference type="Pfam" id="PF00149"/>
    </source>
</evidence>
<evidence type="ECO:0000313" key="8">
    <source>
        <dbReference type="EMBL" id="QDZ18090.1"/>
    </source>
</evidence>
<keyword evidence="2 4" id="KW-0732">Signal</keyword>
<name>A0A5B8MFJ1_9CHLO</name>
<comment type="similarity">
    <text evidence="1 4">Belongs to the metallophosphoesterase superfamily. Purple acid phosphatase family.</text>
</comment>
<keyword evidence="9" id="KW-1185">Reference proteome</keyword>
<evidence type="ECO:0000259" key="7">
    <source>
        <dbReference type="Pfam" id="PF16656"/>
    </source>
</evidence>
<dbReference type="InterPro" id="IPR041792">
    <property type="entry name" value="MPP_PAP"/>
</dbReference>
<dbReference type="InterPro" id="IPR015914">
    <property type="entry name" value="PAPs_N"/>
</dbReference>
<dbReference type="AlphaFoldDB" id="A0A5B8MFJ1"/>
<proteinExistence type="inferred from homology"/>
<evidence type="ECO:0000313" key="9">
    <source>
        <dbReference type="Proteomes" id="UP000316726"/>
    </source>
</evidence>
<protein>
    <recommendedName>
        <fullName evidence="4">Purple acid phosphatase</fullName>
        <ecNumber evidence="4">3.1.3.2</ecNumber>
    </recommendedName>
</protein>
<dbReference type="GO" id="GO:0046872">
    <property type="term" value="F:metal ion binding"/>
    <property type="evidence" value="ECO:0007669"/>
    <property type="project" value="InterPro"/>
</dbReference>
<dbReference type="EMBL" id="CP031034">
    <property type="protein sequence ID" value="QDZ18090.1"/>
    <property type="molecule type" value="Genomic_DNA"/>
</dbReference>
<gene>
    <name evidence="8" type="ORF">A3770_01p06080</name>
</gene>
<dbReference type="Pfam" id="PF00149">
    <property type="entry name" value="Metallophos"/>
    <property type="match status" value="1"/>
</dbReference>
<dbReference type="OrthoDB" id="407721at2759"/>
<reference evidence="8 9" key="1">
    <citation type="submission" date="2018-07" db="EMBL/GenBank/DDBJ databases">
        <title>The complete nuclear genome of the prasinophyte Chloropicon primus (CCMP1205).</title>
        <authorList>
            <person name="Pombert J.-F."/>
            <person name="Otis C."/>
            <person name="Turmel M."/>
            <person name="Lemieux C."/>
        </authorList>
    </citation>
    <scope>NUCLEOTIDE SEQUENCE [LARGE SCALE GENOMIC DNA]</scope>
    <source>
        <strain evidence="8 9">CCMP1205</strain>
    </source>
</reference>
<feature type="domain" description="Purple acid phosphatase N-terminal" evidence="7">
    <location>
        <begin position="136"/>
        <end position="228"/>
    </location>
</feature>
<accession>A0A5B8MFJ1</accession>
<dbReference type="Pfam" id="PF16656">
    <property type="entry name" value="Pur_ac_phosph_N"/>
    <property type="match status" value="1"/>
</dbReference>
<dbReference type="Gene3D" id="3.60.21.10">
    <property type="match status" value="1"/>
</dbReference>
<dbReference type="STRING" id="1764295.A0A5B8MFJ1"/>
<dbReference type="Proteomes" id="UP000316726">
    <property type="component" value="Chromosome 1"/>
</dbReference>
<dbReference type="GO" id="GO:0003993">
    <property type="term" value="F:acid phosphatase activity"/>
    <property type="evidence" value="ECO:0007669"/>
    <property type="project" value="UniProtKB-EC"/>
</dbReference>
<evidence type="ECO:0000256" key="2">
    <source>
        <dbReference type="ARBA" id="ARBA00022729"/>
    </source>
</evidence>
<feature type="domain" description="Calcineurin-like phosphoesterase" evidence="6">
    <location>
        <begin position="257"/>
        <end position="459"/>
    </location>
</feature>
<dbReference type="EC" id="3.1.3.2" evidence="4"/>
<feature type="region of interest" description="Disordered" evidence="5">
    <location>
        <begin position="68"/>
        <end position="105"/>
    </location>
</feature>
<dbReference type="InterPro" id="IPR004843">
    <property type="entry name" value="Calcineurin-like_PHP"/>
</dbReference>
<feature type="signal peptide" evidence="4">
    <location>
        <begin position="1"/>
        <end position="23"/>
    </location>
</feature>
<dbReference type="PANTHER" id="PTHR45867">
    <property type="entry name" value="PURPLE ACID PHOSPHATASE"/>
    <property type="match status" value="1"/>
</dbReference>
<dbReference type="SUPFAM" id="SSF56300">
    <property type="entry name" value="Metallo-dependent phosphatases"/>
    <property type="match status" value="1"/>
</dbReference>
<dbReference type="SUPFAM" id="SSF49363">
    <property type="entry name" value="Purple acid phosphatase, N-terminal domain"/>
    <property type="match status" value="1"/>
</dbReference>
<sequence>MRAHPCAGLIVAALLLLPHCAVGDTVGAWARNATTQVASRNESVSSPLTVALEEAGDEIPAAAPETALQVHDVSEDPEEEYQLPKTRQREARRGGTQRGLGTRIVDGTRPEGVVSVEGLAHPACGRSNNVVLTPYLQSAGSTRMVVRWRTSGQGAGVVCFGKSPKAMTSVAKEDGKQWPMYAERKDVETWDTVHAADHLVVLEGLDPLATYYYAVGTEVPTQPEYSVRSAKVSIPSSRYYSFTTFPEPGAGVEEPVRVWAIGDSGWGDHKAKRVRDAFVNFTGGDWDLTLGLGDLAYLRGKDWEYQKRFFNYLSEENARVPVFTTPGNHDAFTADMKLQTGPYFDLFTNPGDGRSGGVPSDHKSYYSFDYGPIHFVSVDSDTLGLHDDPALYAWLEKDLAEARRADYQWIVAYHHQPPYSKGSHDSDAQYECYKLRSNLVPMFEKYGVDLVLAGHSHSYERSHLLSGHFGPSGEVRSNPGVVKARWSKGEDGVETLVKTGEGENSGTLYIVSGGGAIRGGGPLDHPAMAFSHKNRGSTLLEFDKDELRIWLLGEHRDDKDDYAGYTVILDEAKVIKKKAR</sequence>
<evidence type="ECO:0000256" key="4">
    <source>
        <dbReference type="RuleBase" id="RU361203"/>
    </source>
</evidence>
<dbReference type="InterPro" id="IPR029052">
    <property type="entry name" value="Metallo-depent_PP-like"/>
</dbReference>
<dbReference type="Gene3D" id="2.60.40.380">
    <property type="entry name" value="Purple acid phosphatase-like, N-terminal"/>
    <property type="match status" value="1"/>
</dbReference>
<keyword evidence="4" id="KW-0378">Hydrolase</keyword>
<comment type="catalytic activity">
    <reaction evidence="4">
        <text>a phosphate monoester + H2O = an alcohol + phosphate</text>
        <dbReference type="Rhea" id="RHEA:15017"/>
        <dbReference type="ChEBI" id="CHEBI:15377"/>
        <dbReference type="ChEBI" id="CHEBI:30879"/>
        <dbReference type="ChEBI" id="CHEBI:43474"/>
        <dbReference type="ChEBI" id="CHEBI:67140"/>
        <dbReference type="EC" id="3.1.3.2"/>
    </reaction>
</comment>
<dbReference type="CDD" id="cd00839">
    <property type="entry name" value="MPP_PAPs"/>
    <property type="match status" value="1"/>
</dbReference>
<dbReference type="InterPro" id="IPR008963">
    <property type="entry name" value="Purple_acid_Pase-like_N"/>
</dbReference>
<organism evidence="8 9">
    <name type="scientific">Chloropicon primus</name>
    <dbReference type="NCBI Taxonomy" id="1764295"/>
    <lineage>
        <taxon>Eukaryota</taxon>
        <taxon>Viridiplantae</taxon>
        <taxon>Chlorophyta</taxon>
        <taxon>Chloropicophyceae</taxon>
        <taxon>Chloropicales</taxon>
        <taxon>Chloropicaceae</taxon>
        <taxon>Chloropicon</taxon>
    </lineage>
</organism>
<dbReference type="PANTHER" id="PTHR45867:SF3">
    <property type="entry name" value="ACID PHOSPHATASE TYPE 7"/>
    <property type="match status" value="1"/>
</dbReference>
<evidence type="ECO:0000256" key="3">
    <source>
        <dbReference type="ARBA" id="ARBA00023180"/>
    </source>
</evidence>
<evidence type="ECO:0000256" key="1">
    <source>
        <dbReference type="ARBA" id="ARBA00008723"/>
    </source>
</evidence>
<evidence type="ECO:0000256" key="5">
    <source>
        <dbReference type="SAM" id="MobiDB-lite"/>
    </source>
</evidence>
<keyword evidence="3" id="KW-0325">Glycoprotein</keyword>